<evidence type="ECO:0000313" key="2">
    <source>
        <dbReference type="Proteomes" id="UP000199649"/>
    </source>
</evidence>
<protein>
    <recommendedName>
        <fullName evidence="3">Excreted virulence factor EspC, type VII ESX diderm</fullName>
    </recommendedName>
</protein>
<dbReference type="RefSeq" id="WP_092666750.1">
    <property type="nucleotide sequence ID" value="NZ_LT629734.1"/>
</dbReference>
<evidence type="ECO:0008006" key="3">
    <source>
        <dbReference type="Google" id="ProtNLM"/>
    </source>
</evidence>
<dbReference type="Proteomes" id="UP000199649">
    <property type="component" value="Chromosome I"/>
</dbReference>
<dbReference type="EMBL" id="LT629734">
    <property type="protein sequence ID" value="SDS23975.1"/>
    <property type="molecule type" value="Genomic_DNA"/>
</dbReference>
<gene>
    <name evidence="1" type="ORF">SAMN04489719_1863</name>
</gene>
<dbReference type="AlphaFoldDB" id="A0A1H1QKP9"/>
<name>A0A1H1QKP9_9MICO</name>
<accession>A0A1H1QKP9</accession>
<sequence length="91" mass="9810">MHDVRIDYGDLDGAVSHLRFVAQQLEGTDLTSRDAAAATGHEGLAARVREAAESWDDNRERFQEAAEELADAVAGIAAAFRDLDVRLVGDA</sequence>
<keyword evidence="2" id="KW-1185">Reference proteome</keyword>
<reference evidence="2" key="1">
    <citation type="submission" date="2016-10" db="EMBL/GenBank/DDBJ databases">
        <authorList>
            <person name="Varghese N."/>
            <person name="Submissions S."/>
        </authorList>
    </citation>
    <scope>NUCLEOTIDE SEQUENCE [LARGE SCALE GENOMIC DNA]</scope>
    <source>
        <strain evidence="2">DSM 22965</strain>
    </source>
</reference>
<proteinExistence type="predicted"/>
<organism evidence="1 2">
    <name type="scientific">Agrococcus carbonis</name>
    <dbReference type="NCBI Taxonomy" id="684552"/>
    <lineage>
        <taxon>Bacteria</taxon>
        <taxon>Bacillati</taxon>
        <taxon>Actinomycetota</taxon>
        <taxon>Actinomycetes</taxon>
        <taxon>Micrococcales</taxon>
        <taxon>Microbacteriaceae</taxon>
        <taxon>Agrococcus</taxon>
    </lineage>
</organism>
<dbReference type="OrthoDB" id="4828169at2"/>
<evidence type="ECO:0000313" key="1">
    <source>
        <dbReference type="EMBL" id="SDS23975.1"/>
    </source>
</evidence>
<dbReference type="STRING" id="684552.SAMN04489719_1863"/>